<evidence type="ECO:0000313" key="2">
    <source>
        <dbReference type="Proteomes" id="UP000276133"/>
    </source>
</evidence>
<dbReference type="EMBL" id="REGN01012295">
    <property type="protein sequence ID" value="RMZ96211.1"/>
    <property type="molecule type" value="Genomic_DNA"/>
</dbReference>
<reference evidence="1 2" key="1">
    <citation type="journal article" date="2018" name="Sci. Rep.">
        <title>Genomic signatures of local adaptation to the degree of environmental predictability in rotifers.</title>
        <authorList>
            <person name="Franch-Gras L."/>
            <person name="Hahn C."/>
            <person name="Garcia-Roger E.M."/>
            <person name="Carmona M.J."/>
            <person name="Serra M."/>
            <person name="Gomez A."/>
        </authorList>
    </citation>
    <scope>NUCLEOTIDE SEQUENCE [LARGE SCALE GENOMIC DNA]</scope>
    <source>
        <strain evidence="1">HYR1</strain>
    </source>
</reference>
<comment type="caution">
    <text evidence="1">The sequence shown here is derived from an EMBL/GenBank/DDBJ whole genome shotgun (WGS) entry which is preliminary data.</text>
</comment>
<keyword evidence="2" id="KW-1185">Reference proteome</keyword>
<organism evidence="1 2">
    <name type="scientific">Brachionus plicatilis</name>
    <name type="common">Marine rotifer</name>
    <name type="synonym">Brachionus muelleri</name>
    <dbReference type="NCBI Taxonomy" id="10195"/>
    <lineage>
        <taxon>Eukaryota</taxon>
        <taxon>Metazoa</taxon>
        <taxon>Spiralia</taxon>
        <taxon>Gnathifera</taxon>
        <taxon>Rotifera</taxon>
        <taxon>Eurotatoria</taxon>
        <taxon>Monogononta</taxon>
        <taxon>Pseudotrocha</taxon>
        <taxon>Ploima</taxon>
        <taxon>Brachionidae</taxon>
        <taxon>Brachionus</taxon>
    </lineage>
</organism>
<name>A0A3M7PAT6_BRAPC</name>
<proteinExistence type="predicted"/>
<sequence>MANIMENQTILLFKFKQKPRIYKDCQTFCVTLIIFNNNLIFNLLTIENELIMSLALSLLLNILALKY</sequence>
<accession>A0A3M7PAT6</accession>
<dbReference type="Proteomes" id="UP000276133">
    <property type="component" value="Unassembled WGS sequence"/>
</dbReference>
<gene>
    <name evidence="1" type="ORF">BpHYR1_015988</name>
</gene>
<evidence type="ECO:0000313" key="1">
    <source>
        <dbReference type="EMBL" id="RMZ96211.1"/>
    </source>
</evidence>
<dbReference type="AlphaFoldDB" id="A0A3M7PAT6"/>
<protein>
    <submittedName>
        <fullName evidence="1">Uncharacterized protein</fullName>
    </submittedName>
</protein>